<organism evidence="1">
    <name type="scientific">uncultured Desulfovibrio sp</name>
    <dbReference type="NCBI Taxonomy" id="167968"/>
    <lineage>
        <taxon>Bacteria</taxon>
        <taxon>Pseudomonadati</taxon>
        <taxon>Thermodesulfobacteriota</taxon>
        <taxon>Desulfovibrionia</taxon>
        <taxon>Desulfovibrionales</taxon>
        <taxon>Desulfovibrionaceae</taxon>
        <taxon>Desulfovibrio</taxon>
        <taxon>environmental samples</taxon>
    </lineage>
</organism>
<dbReference type="AlphaFoldDB" id="A0A212L9J5"/>
<accession>A0A212L9J5</accession>
<name>A0A212L9J5_9BACT</name>
<dbReference type="EMBL" id="FMJC01000002">
    <property type="protein sequence ID" value="SCM73999.1"/>
    <property type="molecule type" value="Genomic_DNA"/>
</dbReference>
<sequence length="39" mass="4056">MASDQVQSKNPRKGGFTLHAGILSEVSVVAGNLDFRGAP</sequence>
<gene>
    <name evidence="1" type="ORF">KL86DES1_21670</name>
</gene>
<evidence type="ECO:0000313" key="1">
    <source>
        <dbReference type="EMBL" id="SCM73999.1"/>
    </source>
</evidence>
<reference evidence="1" key="1">
    <citation type="submission" date="2016-08" db="EMBL/GenBank/DDBJ databases">
        <authorList>
            <person name="Seilhamer J.J."/>
        </authorList>
    </citation>
    <scope>NUCLEOTIDE SEQUENCE</scope>
    <source>
        <strain evidence="1">86-1</strain>
    </source>
</reference>
<protein>
    <submittedName>
        <fullName evidence="1">Uncharacterized protein</fullName>
    </submittedName>
</protein>
<proteinExistence type="predicted"/>